<dbReference type="PANTHER" id="PTHR46028">
    <property type="entry name" value="KYNURENINE 3-MONOOXYGENASE"/>
    <property type="match status" value="1"/>
</dbReference>
<evidence type="ECO:0000256" key="11">
    <source>
        <dbReference type="SAM" id="Phobius"/>
    </source>
</evidence>
<dbReference type="GO" id="GO:0006569">
    <property type="term" value="P:L-tryptophan catabolic process"/>
    <property type="evidence" value="ECO:0007669"/>
    <property type="project" value="UniProtKB-UniRule"/>
</dbReference>
<dbReference type="PANTHER" id="PTHR46028:SF2">
    <property type="entry name" value="KYNURENINE 3-MONOOXYGENASE"/>
    <property type="match status" value="1"/>
</dbReference>
<dbReference type="HAMAP" id="MF_01971">
    <property type="entry name" value="Kynurenine_monooxygenase"/>
    <property type="match status" value="1"/>
</dbReference>
<evidence type="ECO:0000256" key="9">
    <source>
        <dbReference type="ARBA" id="ARBA00047818"/>
    </source>
</evidence>
<dbReference type="OrthoDB" id="10053569at2759"/>
<keyword evidence="2 10" id="KW-0285">Flavoprotein</keyword>
<keyword evidence="11" id="KW-0812">Transmembrane</keyword>
<comment type="similarity">
    <text evidence="10">Belongs to the aromatic-ring hydroxylase family. KMO subfamily.</text>
</comment>
<dbReference type="OMA" id="REFMFIA"/>
<comment type="subcellular location">
    <subcellularLocation>
        <location evidence="10">Mitochondrion</location>
    </subcellularLocation>
</comment>
<sequence>MSERKPRVVVVGGGLVGALNTCFLAKRGFIVDLYEKRSDIRKAEHVKGRSINLALSTRGRTALRMVGLEDTVLENGIRMHARMIHDPDGSRRPILYGKEDQYIMSVDRRRLNEVLLTAAEKNPNVTCHFEHKLVSCDFKTGEAEFINNEGKRIKKTVDLIVGNDGAFSGVRKEMMKATLLDYQQQYIPHGYMELTIPPSPKDEYLMETNYLHIWPRNEFMMIALPNLDKSFTCTLFMPFEIFNSIKTEEDLMNFFRDKFPDSIPLMGEETLKQIFMSSKALPMVSIKCSPYHVEDKGLIMGDAAHAMVPFYGQGMNAGFEDCIALDEMLDLYKNDFSKALPAYSETRTVDAHAICDLAMYNYVEMRKSVNSKLFLMRKKLDNLLFTIFPNSWIPLYTMVAFTRTRYHLCIARRKHQDEILTKVLSGGMMVLLGVCALSGLRICNQRGITFQTLTDKAMELWESFPPVNR</sequence>
<dbReference type="PRINTS" id="PR00420">
    <property type="entry name" value="RNGMNOXGNASE"/>
</dbReference>
<protein>
    <recommendedName>
        <fullName evidence="10">Kynurenine 3-monooxygenase</fullName>
        <ecNumber evidence="10">1.14.13.9</ecNumber>
    </recommendedName>
    <alternativeName>
        <fullName evidence="10">Kynurenine 3-hydroxylase</fullName>
    </alternativeName>
</protein>
<keyword evidence="6 10" id="KW-0560">Oxidoreductase</keyword>
<keyword evidence="11" id="KW-0472">Membrane</keyword>
<dbReference type="GO" id="GO:0019805">
    <property type="term" value="P:quinolinate biosynthetic process"/>
    <property type="evidence" value="ECO:0007669"/>
    <property type="project" value="UniProtKB-UniRule"/>
</dbReference>
<feature type="transmembrane region" description="Helical" evidence="11">
    <location>
        <begin position="423"/>
        <end position="442"/>
    </location>
</feature>
<organism evidence="13 14">
    <name type="scientific">Magallana gigas</name>
    <name type="common">Pacific oyster</name>
    <name type="synonym">Crassostrea gigas</name>
    <dbReference type="NCBI Taxonomy" id="29159"/>
    <lineage>
        <taxon>Eukaryota</taxon>
        <taxon>Metazoa</taxon>
        <taxon>Spiralia</taxon>
        <taxon>Lophotrochozoa</taxon>
        <taxon>Mollusca</taxon>
        <taxon>Bivalvia</taxon>
        <taxon>Autobranchia</taxon>
        <taxon>Pteriomorphia</taxon>
        <taxon>Ostreida</taxon>
        <taxon>Ostreoidea</taxon>
        <taxon>Ostreidae</taxon>
        <taxon>Magallana</taxon>
    </lineage>
</organism>
<evidence type="ECO:0000256" key="8">
    <source>
        <dbReference type="ARBA" id="ARBA00023128"/>
    </source>
</evidence>
<dbReference type="FunFam" id="3.50.50.60:FF:000129">
    <property type="entry name" value="Kynurenine 3-monooxygenase"/>
    <property type="match status" value="1"/>
</dbReference>
<evidence type="ECO:0000256" key="7">
    <source>
        <dbReference type="ARBA" id="ARBA00023033"/>
    </source>
</evidence>
<proteinExistence type="inferred from homology"/>
<evidence type="ECO:0000256" key="3">
    <source>
        <dbReference type="ARBA" id="ARBA00022642"/>
    </source>
</evidence>
<keyword evidence="7 10" id="KW-0503">Monooxygenase</keyword>
<dbReference type="GO" id="GO:0004502">
    <property type="term" value="F:kynurenine 3-monooxygenase activity"/>
    <property type="evidence" value="ECO:0007669"/>
    <property type="project" value="UniProtKB-UniRule"/>
</dbReference>
<dbReference type="Gene3D" id="3.50.50.60">
    <property type="entry name" value="FAD/NAD(P)-binding domain"/>
    <property type="match status" value="1"/>
</dbReference>
<dbReference type="GO" id="GO:0070189">
    <property type="term" value="P:kynurenine metabolic process"/>
    <property type="evidence" value="ECO:0007669"/>
    <property type="project" value="TreeGrafter"/>
</dbReference>
<dbReference type="EnsemblMetazoa" id="G10992.5">
    <property type="protein sequence ID" value="G10992.5:cds"/>
    <property type="gene ID" value="G10992"/>
</dbReference>
<dbReference type="EC" id="1.14.13.9" evidence="10"/>
<evidence type="ECO:0000256" key="1">
    <source>
        <dbReference type="ARBA" id="ARBA00001974"/>
    </source>
</evidence>
<evidence type="ECO:0000256" key="5">
    <source>
        <dbReference type="ARBA" id="ARBA00022857"/>
    </source>
</evidence>
<dbReference type="GO" id="GO:0034354">
    <property type="term" value="P:'de novo' NAD+ biosynthetic process from L-tryptophan"/>
    <property type="evidence" value="ECO:0007669"/>
    <property type="project" value="UniProtKB-UniRule"/>
</dbReference>
<keyword evidence="8 10" id="KW-0496">Mitochondrion</keyword>
<accession>A0A8W8HU96</accession>
<keyword evidence="14" id="KW-1185">Reference proteome</keyword>
<evidence type="ECO:0000313" key="13">
    <source>
        <dbReference type="EnsemblMetazoa" id="G10992.6:cds"/>
    </source>
</evidence>
<dbReference type="GO" id="GO:0043420">
    <property type="term" value="P:anthranilate metabolic process"/>
    <property type="evidence" value="ECO:0007669"/>
    <property type="project" value="UniProtKB-UniRule"/>
</dbReference>
<keyword evidence="5 10" id="KW-0521">NADP</keyword>
<evidence type="ECO:0000256" key="2">
    <source>
        <dbReference type="ARBA" id="ARBA00022630"/>
    </source>
</evidence>
<gene>
    <name evidence="10" type="primary">KMO</name>
</gene>
<dbReference type="InterPro" id="IPR036188">
    <property type="entry name" value="FAD/NAD-bd_sf"/>
</dbReference>
<dbReference type="GO" id="GO:0071949">
    <property type="term" value="F:FAD binding"/>
    <property type="evidence" value="ECO:0007669"/>
    <property type="project" value="InterPro"/>
</dbReference>
<feature type="transmembrane region" description="Helical" evidence="11">
    <location>
        <begin position="383"/>
        <end position="402"/>
    </location>
</feature>
<dbReference type="AlphaFoldDB" id="A0A8W8HU96"/>
<comment type="catalytic activity">
    <reaction evidence="9 10">
        <text>L-kynurenine + NADPH + O2 + H(+) = 3-hydroxy-L-kynurenine + NADP(+) + H2O</text>
        <dbReference type="Rhea" id="RHEA:20545"/>
        <dbReference type="ChEBI" id="CHEBI:15377"/>
        <dbReference type="ChEBI" id="CHEBI:15378"/>
        <dbReference type="ChEBI" id="CHEBI:15379"/>
        <dbReference type="ChEBI" id="CHEBI:57783"/>
        <dbReference type="ChEBI" id="CHEBI:57959"/>
        <dbReference type="ChEBI" id="CHEBI:58125"/>
        <dbReference type="ChEBI" id="CHEBI:58349"/>
        <dbReference type="EC" id="1.14.13.9"/>
    </reaction>
</comment>
<dbReference type="EnsemblMetazoa" id="G10992.10">
    <property type="protein sequence ID" value="G10992.10:cds"/>
    <property type="gene ID" value="G10992"/>
</dbReference>
<comment type="pathway">
    <text evidence="10">Cofactor biosynthesis; NAD(+) biosynthesis; quinolinate from L-kynurenine: step 1/3.</text>
</comment>
<comment type="cofactor">
    <cofactor evidence="1 10">
        <name>FAD</name>
        <dbReference type="ChEBI" id="CHEBI:57692"/>
    </cofactor>
</comment>
<comment type="function">
    <text evidence="10">Catalyzes the hydroxylation of L-kynurenine (L-Kyn) to form 3-hydroxy-L-kynurenine (L-3OHKyn). Required for synthesis of quinolinic acid.</text>
</comment>
<keyword evidence="4 10" id="KW-0274">FAD</keyword>
<dbReference type="GO" id="GO:0005741">
    <property type="term" value="C:mitochondrial outer membrane"/>
    <property type="evidence" value="ECO:0007669"/>
    <property type="project" value="TreeGrafter"/>
</dbReference>
<dbReference type="InterPro" id="IPR027545">
    <property type="entry name" value="Kynurenine_monooxygenase"/>
</dbReference>
<dbReference type="InterPro" id="IPR002938">
    <property type="entry name" value="FAD-bd"/>
</dbReference>
<evidence type="ECO:0000256" key="4">
    <source>
        <dbReference type="ARBA" id="ARBA00022827"/>
    </source>
</evidence>
<keyword evidence="11" id="KW-1133">Transmembrane helix</keyword>
<name>A0A8W8HU96_MAGGI</name>
<feature type="domain" description="FAD-binding" evidence="12">
    <location>
        <begin position="7"/>
        <end position="355"/>
    </location>
</feature>
<evidence type="ECO:0000256" key="10">
    <source>
        <dbReference type="HAMAP-Rule" id="MF_03018"/>
    </source>
</evidence>
<evidence type="ECO:0000313" key="14">
    <source>
        <dbReference type="Proteomes" id="UP000005408"/>
    </source>
</evidence>
<dbReference type="SUPFAM" id="SSF51905">
    <property type="entry name" value="FAD/NAD(P)-binding domain"/>
    <property type="match status" value="1"/>
</dbReference>
<evidence type="ECO:0000256" key="6">
    <source>
        <dbReference type="ARBA" id="ARBA00023002"/>
    </source>
</evidence>
<evidence type="ECO:0000259" key="12">
    <source>
        <dbReference type="Pfam" id="PF01494"/>
    </source>
</evidence>
<keyword evidence="3 10" id="KW-0662">Pyridine nucleotide biosynthesis</keyword>
<dbReference type="EnsemblMetazoa" id="G10992.6">
    <property type="protein sequence ID" value="G10992.6:cds"/>
    <property type="gene ID" value="G10992"/>
</dbReference>
<reference evidence="13" key="1">
    <citation type="submission" date="2022-08" db="UniProtKB">
        <authorList>
            <consortium name="EnsemblMetazoa"/>
        </authorList>
    </citation>
    <scope>IDENTIFICATION</scope>
    <source>
        <strain evidence="13">05x7-T-G4-1.051#20</strain>
    </source>
</reference>
<dbReference type="Pfam" id="PF01494">
    <property type="entry name" value="FAD_binding_3"/>
    <property type="match status" value="1"/>
</dbReference>
<dbReference type="Proteomes" id="UP000005408">
    <property type="component" value="Unassembled WGS sequence"/>
</dbReference>